<dbReference type="AlphaFoldDB" id="A0A9W8TH03"/>
<keyword evidence="3" id="KW-1185">Reference proteome</keyword>
<evidence type="ECO:0000313" key="2">
    <source>
        <dbReference type="EMBL" id="KAJ3556126.1"/>
    </source>
</evidence>
<evidence type="ECO:0000313" key="3">
    <source>
        <dbReference type="Proteomes" id="UP001148614"/>
    </source>
</evidence>
<proteinExistence type="predicted"/>
<comment type="caution">
    <text evidence="2">The sequence shown here is derived from an EMBL/GenBank/DDBJ whole genome shotgun (WGS) entry which is preliminary data.</text>
</comment>
<reference evidence="2" key="1">
    <citation type="submission" date="2022-07" db="EMBL/GenBank/DDBJ databases">
        <title>Genome Sequence of Xylaria arbuscula.</title>
        <authorList>
            <person name="Buettner E."/>
        </authorList>
    </citation>
    <scope>NUCLEOTIDE SEQUENCE</scope>
    <source>
        <strain evidence="2">VT107</strain>
    </source>
</reference>
<organism evidence="2 3">
    <name type="scientific">Xylaria arbuscula</name>
    <dbReference type="NCBI Taxonomy" id="114810"/>
    <lineage>
        <taxon>Eukaryota</taxon>
        <taxon>Fungi</taxon>
        <taxon>Dikarya</taxon>
        <taxon>Ascomycota</taxon>
        <taxon>Pezizomycotina</taxon>
        <taxon>Sordariomycetes</taxon>
        <taxon>Xylariomycetidae</taxon>
        <taxon>Xylariales</taxon>
        <taxon>Xylariaceae</taxon>
        <taxon>Xylaria</taxon>
    </lineage>
</organism>
<feature type="region of interest" description="Disordered" evidence="1">
    <location>
        <begin position="111"/>
        <end position="183"/>
    </location>
</feature>
<dbReference type="EMBL" id="JANPWZ010002785">
    <property type="protein sequence ID" value="KAJ3556126.1"/>
    <property type="molecule type" value="Genomic_DNA"/>
</dbReference>
<gene>
    <name evidence="2" type="ORF">NPX13_g10207</name>
</gene>
<dbReference type="Proteomes" id="UP001148614">
    <property type="component" value="Unassembled WGS sequence"/>
</dbReference>
<accession>A0A9W8TH03</accession>
<sequence length="246" mass="28221">MDPIIIDAFDHLLAYDDVTEPQIENLMKNLEHLCQRTDLEGAVKTRHKTIRRCLTAIYWDEGLGHEAFFLCASALSPTRLSRTKQDFIKHLRTWWKKAEIPDHFHEIAHRLQRQHSDRLPTREGSQAQGTKRRYEVPPCTEAAPDSAGSQFRSVPNKRQRRDSTATTISDVESGESESEEQLSNAPVDGWPYLLELKDAIMILGVDNPKIRLTMPNNPAISPFVTFHCSIKLARKIVINRPKEKFL</sequence>
<feature type="compositionally biased region" description="Basic and acidic residues" evidence="1">
    <location>
        <begin position="111"/>
        <end position="121"/>
    </location>
</feature>
<evidence type="ECO:0000256" key="1">
    <source>
        <dbReference type="SAM" id="MobiDB-lite"/>
    </source>
</evidence>
<name>A0A9W8TH03_9PEZI</name>
<protein>
    <submittedName>
        <fullName evidence="2">Uncharacterized protein</fullName>
    </submittedName>
</protein>